<dbReference type="eggNOG" id="COG3284">
    <property type="taxonomic scope" value="Bacteria"/>
</dbReference>
<accession>A0A059GAT9</accession>
<name>A0A059GAT9_9PROT</name>
<dbReference type="Pfam" id="PF02954">
    <property type="entry name" value="HTH_8"/>
    <property type="match status" value="1"/>
</dbReference>
<sequence>MASKSDPSASVPTGAHADHVREIALSRSAAAKSAIAASWARSLTTHGLAPDAPHRDVRIDEAALTERRDVLGRMLAISNPVMDRLHASLGLAGCSILLCDTGGIVLDQRAPSSDEKMFRSAGLWQGADWSEATQGTNGIGTCIAEERVVTIYRDQHFHDSNTVMTCMGAPVFDEHGELAAVLDVSSCRSDLTQPFATLIAQTVADAARQIEADHFQSAFAGQRIVRGQGDGQRGAVLFAVNGDDLVIGATRAARQAYNLGQGAFATPRPAGDIFGDSDQRGIGLDSAERRELKRAIARADGNMAAAARALGISRATLYRRMDRLGLSAD</sequence>
<dbReference type="Pfam" id="PF01590">
    <property type="entry name" value="GAF"/>
    <property type="match status" value="1"/>
</dbReference>
<evidence type="ECO:0000313" key="3">
    <source>
        <dbReference type="EMBL" id="KDA03700.1"/>
    </source>
</evidence>
<dbReference type="Gene3D" id="3.30.450.40">
    <property type="match status" value="1"/>
</dbReference>
<organism evidence="3 4">
    <name type="scientific">Hyphomonas oceanitis SCH89</name>
    <dbReference type="NCBI Taxonomy" id="1280953"/>
    <lineage>
        <taxon>Bacteria</taxon>
        <taxon>Pseudomonadati</taxon>
        <taxon>Pseudomonadota</taxon>
        <taxon>Alphaproteobacteria</taxon>
        <taxon>Hyphomonadales</taxon>
        <taxon>Hyphomonadaceae</taxon>
        <taxon>Hyphomonas</taxon>
    </lineage>
</organism>
<evidence type="ECO:0000259" key="1">
    <source>
        <dbReference type="Pfam" id="PF01590"/>
    </source>
</evidence>
<dbReference type="PATRIC" id="fig|1280953.3.peg.900"/>
<dbReference type="GO" id="GO:0043565">
    <property type="term" value="F:sequence-specific DNA binding"/>
    <property type="evidence" value="ECO:0007669"/>
    <property type="project" value="InterPro"/>
</dbReference>
<dbReference type="SUPFAM" id="SSF55781">
    <property type="entry name" value="GAF domain-like"/>
    <property type="match status" value="1"/>
</dbReference>
<evidence type="ECO:0000313" key="4">
    <source>
        <dbReference type="Proteomes" id="UP000024942"/>
    </source>
</evidence>
<keyword evidence="4" id="KW-1185">Reference proteome</keyword>
<dbReference type="EMBL" id="ARYL01000004">
    <property type="protein sequence ID" value="KDA03700.1"/>
    <property type="molecule type" value="Genomic_DNA"/>
</dbReference>
<dbReference type="InterPro" id="IPR009057">
    <property type="entry name" value="Homeodomain-like_sf"/>
</dbReference>
<dbReference type="OrthoDB" id="9805953at2"/>
<evidence type="ECO:0000259" key="2">
    <source>
        <dbReference type="Pfam" id="PF02954"/>
    </source>
</evidence>
<proteinExistence type="predicted"/>
<dbReference type="STRING" id="1280953.HOC_04447"/>
<feature type="domain" description="GAF" evidence="1">
    <location>
        <begin position="76"/>
        <end position="207"/>
    </location>
</feature>
<feature type="domain" description="DNA binding HTH" evidence="2">
    <location>
        <begin position="286"/>
        <end position="323"/>
    </location>
</feature>
<dbReference type="PRINTS" id="PR01590">
    <property type="entry name" value="HTHFIS"/>
</dbReference>
<dbReference type="InterPro" id="IPR029016">
    <property type="entry name" value="GAF-like_dom_sf"/>
</dbReference>
<dbReference type="Gene3D" id="1.10.10.60">
    <property type="entry name" value="Homeodomain-like"/>
    <property type="match status" value="1"/>
</dbReference>
<dbReference type="InterPro" id="IPR003018">
    <property type="entry name" value="GAF"/>
</dbReference>
<dbReference type="InterPro" id="IPR002197">
    <property type="entry name" value="HTH_Fis"/>
</dbReference>
<reference evidence="3 4" key="1">
    <citation type="journal article" date="2014" name="Antonie Van Leeuwenhoek">
        <title>Hyphomonas beringensis sp. nov. and Hyphomonas chukchiensis sp. nov., isolated from surface seawater of the Bering Sea and Chukchi Sea.</title>
        <authorList>
            <person name="Li C."/>
            <person name="Lai Q."/>
            <person name="Li G."/>
            <person name="Dong C."/>
            <person name="Wang J."/>
            <person name="Liao Y."/>
            <person name="Shao Z."/>
        </authorList>
    </citation>
    <scope>NUCLEOTIDE SEQUENCE [LARGE SCALE GENOMIC DNA]</scope>
    <source>
        <strain evidence="3 4">SCH89</strain>
    </source>
</reference>
<dbReference type="AlphaFoldDB" id="A0A059GAT9"/>
<gene>
    <name evidence="3" type="ORF">HOC_04447</name>
</gene>
<protein>
    <submittedName>
        <fullName evidence="3">Fis family transcriptional regulator</fullName>
    </submittedName>
</protein>
<dbReference type="SUPFAM" id="SSF46689">
    <property type="entry name" value="Homeodomain-like"/>
    <property type="match status" value="1"/>
</dbReference>
<dbReference type="Proteomes" id="UP000024942">
    <property type="component" value="Unassembled WGS sequence"/>
</dbReference>
<comment type="caution">
    <text evidence="3">The sequence shown here is derived from an EMBL/GenBank/DDBJ whole genome shotgun (WGS) entry which is preliminary data.</text>
</comment>
<dbReference type="RefSeq" id="WP_051624519.1">
    <property type="nucleotide sequence ID" value="NZ_ARYL01000004.1"/>
</dbReference>